<organism evidence="1 2">
    <name type="scientific">Colletotrichum lupini</name>
    <dbReference type="NCBI Taxonomy" id="145971"/>
    <lineage>
        <taxon>Eukaryota</taxon>
        <taxon>Fungi</taxon>
        <taxon>Dikarya</taxon>
        <taxon>Ascomycota</taxon>
        <taxon>Pezizomycotina</taxon>
        <taxon>Sordariomycetes</taxon>
        <taxon>Hypocreomycetidae</taxon>
        <taxon>Glomerellales</taxon>
        <taxon>Glomerellaceae</taxon>
        <taxon>Colletotrichum</taxon>
        <taxon>Colletotrichum acutatum species complex</taxon>
    </lineage>
</organism>
<dbReference type="KEGG" id="clup:CLUP02_03491"/>
<reference evidence="1" key="1">
    <citation type="journal article" date="2021" name="Mol. Plant Microbe Interact.">
        <title>Complete Genome Sequence of the Plant-Pathogenic Fungus Colletotrichum lupini.</title>
        <authorList>
            <person name="Baroncelli R."/>
            <person name="Pensec F."/>
            <person name="Da Lio D."/>
            <person name="Boufleur T."/>
            <person name="Vicente I."/>
            <person name="Sarrocco S."/>
            <person name="Picot A."/>
            <person name="Baraldi E."/>
            <person name="Sukno S."/>
            <person name="Thon M."/>
            <person name="Le Floch G."/>
        </authorList>
    </citation>
    <scope>NUCLEOTIDE SEQUENCE</scope>
    <source>
        <strain evidence="1">IMI 504893</strain>
    </source>
</reference>
<dbReference type="RefSeq" id="XP_049139654.1">
    <property type="nucleotide sequence ID" value="XM_049282511.1"/>
</dbReference>
<dbReference type="AlphaFoldDB" id="A0A9Q8SKA0"/>
<name>A0A9Q8SKA0_9PEZI</name>
<gene>
    <name evidence="1" type="ORF">CLUP02_03491</name>
</gene>
<dbReference type="EMBL" id="CP019474">
    <property type="protein sequence ID" value="UQC78017.1"/>
    <property type="molecule type" value="Genomic_DNA"/>
</dbReference>
<evidence type="ECO:0000313" key="2">
    <source>
        <dbReference type="Proteomes" id="UP000830671"/>
    </source>
</evidence>
<protein>
    <submittedName>
        <fullName evidence="1">Uncharacterized protein</fullName>
    </submittedName>
</protein>
<dbReference type="Proteomes" id="UP000830671">
    <property type="component" value="Chromosome 2"/>
</dbReference>
<sequence length="555" mass="61463">MGRRRSWYLCVSVLSHQGSTERIQDTSRKHSHTTTQGVTECPIDRARVSSASSLPTVFAPFVRSSDTNPGARSLHNIVTLDYNSQNERLAAHFTPPTRTNENQAIAQRSILPKKRRGGVALGLMRDASKQRKQTAIGHSHCLNHCKVSSSGVTQIPRPAIPLPAQLAPRRFQRPPILGKLKGYLGWPNMLPSIILCTSSALLRFQNIIVKPQKSCLPFAVVAVYRLIFSVLARAGLDSDDTAEEETPQPQREIDLLTVRRSHSAAAIGSHSETSEMVDFGDPSGSSLSTQRWRTCCLSTHPSGCPGCLSTSISTSGHWFQTVVVLSRIAAWSIAASLCWPRLCMYPRERGTSAYHASALESILYGSLSTAYIPMIEESYLGARHDVRILIDECVWTSISIYRSNPRGTALFKVQSPLQGYDDPLNEPRCPPLASVICNRFLVFPIRITKTYRPDRKRITSATETLSEDLDSSNRLIATNGLGLPSPPFRGANTHVPLANHSEMSRYLLARAATGLPHHYENKKKKGKDLKRSWWLFCTLLSRTKATDISMPNGLD</sequence>
<accession>A0A9Q8SKA0</accession>
<dbReference type="GeneID" id="73337521"/>
<proteinExistence type="predicted"/>
<evidence type="ECO:0000313" key="1">
    <source>
        <dbReference type="EMBL" id="UQC78017.1"/>
    </source>
</evidence>
<keyword evidence="2" id="KW-1185">Reference proteome</keyword>